<evidence type="ECO:0000313" key="1">
    <source>
        <dbReference type="EMBL" id="KZE81294.1"/>
    </source>
</evidence>
<dbReference type="RefSeq" id="WP_038985642.1">
    <property type="nucleotide sequence ID" value="NZ_FNYS01000002.1"/>
</dbReference>
<keyword evidence="3" id="KW-1185">Reference proteome</keyword>
<dbReference type="Pfam" id="PF10652">
    <property type="entry name" value="DUF2480"/>
    <property type="match status" value="1"/>
</dbReference>
<accession>A0A161S7T7</accession>
<gene>
    <name evidence="1" type="ORF">AV926_08380</name>
    <name evidence="2" type="ORF">SAMN04488018_102304</name>
</gene>
<protein>
    <recommendedName>
        <fullName evidence="5">DUF2480 family protein</fullName>
    </recommendedName>
</protein>
<dbReference type="AlphaFoldDB" id="A0A161S7T7"/>
<dbReference type="EMBL" id="LQNU01000053">
    <property type="protein sequence ID" value="KZE81294.1"/>
    <property type="molecule type" value="Genomic_DNA"/>
</dbReference>
<evidence type="ECO:0000313" key="2">
    <source>
        <dbReference type="EMBL" id="SEI62465.1"/>
    </source>
</evidence>
<dbReference type="EMBL" id="FNYS01000002">
    <property type="protein sequence ID" value="SEI62465.1"/>
    <property type="molecule type" value="Genomic_DNA"/>
</dbReference>
<evidence type="ECO:0000313" key="3">
    <source>
        <dbReference type="Proteomes" id="UP000076630"/>
    </source>
</evidence>
<organism evidence="1 3">
    <name type="scientific">Myroides marinus</name>
    <dbReference type="NCBI Taxonomy" id="703342"/>
    <lineage>
        <taxon>Bacteria</taxon>
        <taxon>Pseudomonadati</taxon>
        <taxon>Bacteroidota</taxon>
        <taxon>Flavobacteriia</taxon>
        <taxon>Flavobacteriales</taxon>
        <taxon>Flavobacteriaceae</taxon>
        <taxon>Myroides</taxon>
    </lineage>
</organism>
<dbReference type="GeneID" id="82255994"/>
<name>A0A161S7T7_9FLAO</name>
<dbReference type="Proteomes" id="UP000183077">
    <property type="component" value="Unassembled WGS sequence"/>
</dbReference>
<dbReference type="InterPro" id="IPR018914">
    <property type="entry name" value="DUF2480"/>
</dbReference>
<evidence type="ECO:0008006" key="5">
    <source>
        <dbReference type="Google" id="ProtNLM"/>
    </source>
</evidence>
<dbReference type="Proteomes" id="UP000076630">
    <property type="component" value="Unassembled WGS sequence"/>
</dbReference>
<evidence type="ECO:0000313" key="4">
    <source>
        <dbReference type="Proteomes" id="UP000183077"/>
    </source>
</evidence>
<reference evidence="2 4" key="2">
    <citation type="submission" date="2016-10" db="EMBL/GenBank/DDBJ databases">
        <authorList>
            <person name="de Groot N.N."/>
        </authorList>
    </citation>
    <scope>NUCLEOTIDE SEQUENCE [LARGE SCALE GENOMIC DNA]</scope>
    <source>
        <strain evidence="2 4">DSM 23048</strain>
    </source>
</reference>
<dbReference type="OrthoDB" id="9803040at2"/>
<sequence>MEGEIVNKVANSALKVFDLEDMYPTNPRMDVDIAQWLYEGFVLREKDFRAALKDIDWSIYQDAYVGLFCSTDAILPGWAYMLLTSHLQPFAKRIFLGDRAHLEKSIYQELLFSLDYSQYVDLPVIIKGCSKKEIPEEAYVLATQLMMNHARSVMFGEACSAVPVYKRSIKK</sequence>
<proteinExistence type="predicted"/>
<reference evidence="1 3" key="1">
    <citation type="submission" date="2016-01" db="EMBL/GenBank/DDBJ databases">
        <title>Whole genome sequencing of Myroides marinus L41.</title>
        <authorList>
            <person name="Hong K.W."/>
        </authorList>
    </citation>
    <scope>NUCLEOTIDE SEQUENCE [LARGE SCALE GENOMIC DNA]</scope>
    <source>
        <strain evidence="1 3">L41</strain>
    </source>
</reference>